<keyword evidence="4" id="KW-1185">Reference proteome</keyword>
<feature type="transmembrane region" description="Helical" evidence="2">
    <location>
        <begin position="253"/>
        <end position="274"/>
    </location>
</feature>
<evidence type="ECO:0000313" key="3">
    <source>
        <dbReference type="EMBL" id="QCT42187.1"/>
    </source>
</evidence>
<evidence type="ECO:0000256" key="1">
    <source>
        <dbReference type="SAM" id="MobiDB-lite"/>
    </source>
</evidence>
<reference evidence="3 4" key="1">
    <citation type="submission" date="2019-04" db="EMBL/GenBank/DDBJ databases">
        <title>Saccharibacteria TM7 genomes.</title>
        <authorList>
            <person name="Bor B."/>
            <person name="He X."/>
            <person name="Chen T."/>
            <person name="Dewhirst F.E."/>
        </authorList>
    </citation>
    <scope>NUCLEOTIDE SEQUENCE [LARGE SCALE GENOMIC DNA]</scope>
    <source>
        <strain evidence="3 4">BB001</strain>
    </source>
</reference>
<feature type="region of interest" description="Disordered" evidence="1">
    <location>
        <begin position="1"/>
        <end position="32"/>
    </location>
</feature>
<dbReference type="RefSeq" id="WP_138078900.1">
    <property type="nucleotide sequence ID" value="NZ_CP040004.1"/>
</dbReference>
<protein>
    <submittedName>
        <fullName evidence="3">Uncharacterized protein</fullName>
    </submittedName>
</protein>
<evidence type="ECO:0000256" key="2">
    <source>
        <dbReference type="SAM" id="Phobius"/>
    </source>
</evidence>
<dbReference type="KEGG" id="nft:FBF37_01730"/>
<sequence>MSTLEMPQPSDDNSKKNEGIIQPSNDTAQEAAKVSEEWLEALGEPDGNELADASRKHLVAINSLITTFGKLSANQTIDEQQRVLNKSSTLLNMQYLPALRELATHYLQDLPTTPKQKESLLAWFADLMESDRQAVMAAAHAIAPDSIPEKQADIPAQAKLHVNQLYEESVEECEEDPSRMPAYFAANFAISLGQHQANMINSTYDSLPVASKEAQAPKDDTRPPEIPTSLEIKDPKIARMLALSEIGKEAVKALTIAGGVAAGIVAGNVVTHFLSRKK</sequence>
<dbReference type="EMBL" id="CP040004">
    <property type="protein sequence ID" value="QCT42187.1"/>
    <property type="molecule type" value="Genomic_DNA"/>
</dbReference>
<accession>A0A4P9A301</accession>
<keyword evidence="2" id="KW-0472">Membrane</keyword>
<name>A0A4P9A301_9BACT</name>
<dbReference type="AlphaFoldDB" id="A0A4P9A301"/>
<keyword evidence="2" id="KW-0812">Transmembrane</keyword>
<organism evidence="3 4">
    <name type="scientific">Candidatus Nanosynbacter featherlites</name>
    <dbReference type="NCBI Taxonomy" id="2572088"/>
    <lineage>
        <taxon>Bacteria</taxon>
        <taxon>Candidatus Saccharimonadota</taxon>
        <taxon>Candidatus Saccharimonadia</taxon>
        <taxon>Candidatus Nanosynbacterales</taxon>
        <taxon>Candidatus Nanosynbacteraceae</taxon>
        <taxon>Candidatus Nanosynbacter</taxon>
    </lineage>
</organism>
<proteinExistence type="predicted"/>
<gene>
    <name evidence="3" type="ORF">FBF37_01730</name>
</gene>
<keyword evidence="2" id="KW-1133">Transmembrane helix</keyword>
<dbReference type="Proteomes" id="UP000310639">
    <property type="component" value="Chromosome"/>
</dbReference>
<evidence type="ECO:0000313" key="4">
    <source>
        <dbReference type="Proteomes" id="UP000310639"/>
    </source>
</evidence>